<dbReference type="PROSITE" id="PS51257">
    <property type="entry name" value="PROKAR_LIPOPROTEIN"/>
    <property type="match status" value="1"/>
</dbReference>
<protein>
    <recommendedName>
        <fullName evidence="4">DUF3617 family protein</fullName>
    </recommendedName>
</protein>
<feature type="signal peptide" evidence="1">
    <location>
        <begin position="1"/>
        <end position="32"/>
    </location>
</feature>
<dbReference type="Proteomes" id="UP001597304">
    <property type="component" value="Unassembled WGS sequence"/>
</dbReference>
<feature type="chain" id="PRO_5046991101" description="DUF3617 family protein" evidence="1">
    <location>
        <begin position="33"/>
        <end position="162"/>
    </location>
</feature>
<reference evidence="3" key="1">
    <citation type="journal article" date="2019" name="Int. J. Syst. Evol. Microbiol.">
        <title>The Global Catalogue of Microorganisms (GCM) 10K type strain sequencing project: providing services to taxonomists for standard genome sequencing and annotation.</title>
        <authorList>
            <consortium name="The Broad Institute Genomics Platform"/>
            <consortium name="The Broad Institute Genome Sequencing Center for Infectious Disease"/>
            <person name="Wu L."/>
            <person name="Ma J."/>
        </authorList>
    </citation>
    <scope>NUCLEOTIDE SEQUENCE [LARGE SCALE GENOMIC DNA]</scope>
    <source>
        <strain evidence="3">LMG 29247</strain>
    </source>
</reference>
<organism evidence="2 3">
    <name type="scientific">Ottowia flava</name>
    <dbReference type="NCBI Taxonomy" id="2675430"/>
    <lineage>
        <taxon>Bacteria</taxon>
        <taxon>Pseudomonadati</taxon>
        <taxon>Pseudomonadota</taxon>
        <taxon>Betaproteobacteria</taxon>
        <taxon>Burkholderiales</taxon>
        <taxon>Comamonadaceae</taxon>
        <taxon>Ottowia</taxon>
    </lineage>
</organism>
<gene>
    <name evidence="2" type="ORF">ACFSF0_14625</name>
</gene>
<dbReference type="EMBL" id="JBHUEJ010000035">
    <property type="protein sequence ID" value="MFD1711847.1"/>
    <property type="molecule type" value="Genomic_DNA"/>
</dbReference>
<accession>A0ABW4KVG6</accession>
<proteinExistence type="predicted"/>
<sequence>MSPLRLRAALAGAWLVALLTLGCGARAVTAQAPGTAPTAVQAPPTVATEVLPASVQGRWTPVSKALEAPGPLTLTAQSLTWKPCGAVARSVQGQTSGNAVQITLPGQAGCRLGDDVFTLLRIAPRAGKACEMELSLYANAAQLAKQQRLAWGVYERQGCQPQ</sequence>
<evidence type="ECO:0000313" key="2">
    <source>
        <dbReference type="EMBL" id="MFD1711847.1"/>
    </source>
</evidence>
<keyword evidence="3" id="KW-1185">Reference proteome</keyword>
<dbReference type="RefSeq" id="WP_147914783.1">
    <property type="nucleotide sequence ID" value="NZ_JBHUEJ010000035.1"/>
</dbReference>
<evidence type="ECO:0000256" key="1">
    <source>
        <dbReference type="SAM" id="SignalP"/>
    </source>
</evidence>
<comment type="caution">
    <text evidence="2">The sequence shown here is derived from an EMBL/GenBank/DDBJ whole genome shotgun (WGS) entry which is preliminary data.</text>
</comment>
<evidence type="ECO:0008006" key="4">
    <source>
        <dbReference type="Google" id="ProtNLM"/>
    </source>
</evidence>
<evidence type="ECO:0000313" key="3">
    <source>
        <dbReference type="Proteomes" id="UP001597304"/>
    </source>
</evidence>
<keyword evidence="1" id="KW-0732">Signal</keyword>
<name>A0ABW4KVG6_9BURK</name>